<name>A0A0F9NRI4_9ZZZZ</name>
<sequence>MELKNLFSPSKIGNVQIKNRIIRSATWVAKATIDGYVTEDLIKIFKDLAEGGTGLIISGYIAVDPSGAATHKMACLYDDSYISGQKKLVRTVHESSEVKIAAQIAHTGNGAFIFGNTNFNPVGPSPMINLVLNKPCRELTAEEVRQTIKNFVDTGRRAYESGYDMVQIHSAHGYLLSDFVSPFTNKRTDEFGGSYQKRTKILVDIYNQLKDELGKNFPIIIKLNTKDYLQDGLRLDEGKKIAEILIEAGYDAIEPSSGRFDFTFSKRKTFPTVMDKSEENQNYFLQNVNMLKPIMRGRPIILQGGIRNPLIMEEFIKENIADFVALSRPLIYEPDLPYRWKNGDLSLPLCTNCNGCLTVAASNTLYCVVKKKSEEK</sequence>
<dbReference type="InterPro" id="IPR001155">
    <property type="entry name" value="OxRdtase_FMN_N"/>
</dbReference>
<evidence type="ECO:0000256" key="2">
    <source>
        <dbReference type="ARBA" id="ARBA00023002"/>
    </source>
</evidence>
<comment type="caution">
    <text evidence="4">The sequence shown here is derived from an EMBL/GenBank/DDBJ whole genome shotgun (WGS) entry which is preliminary data.</text>
</comment>
<gene>
    <name evidence="4" type="ORF">LCGC14_0934080</name>
</gene>
<reference evidence="4" key="1">
    <citation type="journal article" date="2015" name="Nature">
        <title>Complex archaea that bridge the gap between prokaryotes and eukaryotes.</title>
        <authorList>
            <person name="Spang A."/>
            <person name="Saw J.H."/>
            <person name="Jorgensen S.L."/>
            <person name="Zaremba-Niedzwiedzka K."/>
            <person name="Martijn J."/>
            <person name="Lind A.E."/>
            <person name="van Eijk R."/>
            <person name="Schleper C."/>
            <person name="Guy L."/>
            <person name="Ettema T.J."/>
        </authorList>
    </citation>
    <scope>NUCLEOTIDE SEQUENCE</scope>
</reference>
<dbReference type="InterPro" id="IPR013785">
    <property type="entry name" value="Aldolase_TIM"/>
</dbReference>
<dbReference type="EMBL" id="LAZR01003228">
    <property type="protein sequence ID" value="KKN20574.1"/>
    <property type="molecule type" value="Genomic_DNA"/>
</dbReference>
<dbReference type="InterPro" id="IPR051799">
    <property type="entry name" value="NADH_flavin_oxidoreductase"/>
</dbReference>
<evidence type="ECO:0000259" key="3">
    <source>
        <dbReference type="Pfam" id="PF00724"/>
    </source>
</evidence>
<dbReference type="PANTHER" id="PTHR43656:SF2">
    <property type="entry name" value="BINDING OXIDOREDUCTASE, PUTATIVE (AFU_ORTHOLOGUE AFUA_2G08260)-RELATED"/>
    <property type="match status" value="1"/>
</dbReference>
<dbReference type="PANTHER" id="PTHR43656">
    <property type="entry name" value="BINDING OXIDOREDUCTASE, PUTATIVE (AFU_ORTHOLOGUE AFUA_2G08260)-RELATED"/>
    <property type="match status" value="1"/>
</dbReference>
<dbReference type="AlphaFoldDB" id="A0A0F9NRI4"/>
<dbReference type="SUPFAM" id="SSF51395">
    <property type="entry name" value="FMN-linked oxidoreductases"/>
    <property type="match status" value="1"/>
</dbReference>
<dbReference type="CDD" id="cd02803">
    <property type="entry name" value="OYE_like_FMN_family"/>
    <property type="match status" value="1"/>
</dbReference>
<keyword evidence="2" id="KW-0560">Oxidoreductase</keyword>
<dbReference type="Gene3D" id="3.20.20.70">
    <property type="entry name" value="Aldolase class I"/>
    <property type="match status" value="1"/>
</dbReference>
<accession>A0A0F9NRI4</accession>
<dbReference type="Pfam" id="PF00724">
    <property type="entry name" value="Oxidored_FMN"/>
    <property type="match status" value="1"/>
</dbReference>
<keyword evidence="1" id="KW-0285">Flavoprotein</keyword>
<proteinExistence type="predicted"/>
<evidence type="ECO:0000313" key="4">
    <source>
        <dbReference type="EMBL" id="KKN20574.1"/>
    </source>
</evidence>
<dbReference type="GO" id="GO:0016491">
    <property type="term" value="F:oxidoreductase activity"/>
    <property type="evidence" value="ECO:0007669"/>
    <property type="project" value="UniProtKB-KW"/>
</dbReference>
<feature type="domain" description="NADH:flavin oxidoreductase/NADH oxidase N-terminal" evidence="3">
    <location>
        <begin position="6"/>
        <end position="343"/>
    </location>
</feature>
<organism evidence="4">
    <name type="scientific">marine sediment metagenome</name>
    <dbReference type="NCBI Taxonomy" id="412755"/>
    <lineage>
        <taxon>unclassified sequences</taxon>
        <taxon>metagenomes</taxon>
        <taxon>ecological metagenomes</taxon>
    </lineage>
</organism>
<evidence type="ECO:0000256" key="1">
    <source>
        <dbReference type="ARBA" id="ARBA00022630"/>
    </source>
</evidence>
<protein>
    <recommendedName>
        <fullName evidence="3">NADH:flavin oxidoreductase/NADH oxidase N-terminal domain-containing protein</fullName>
    </recommendedName>
</protein>
<dbReference type="GO" id="GO:0010181">
    <property type="term" value="F:FMN binding"/>
    <property type="evidence" value="ECO:0007669"/>
    <property type="project" value="InterPro"/>
</dbReference>